<proteinExistence type="predicted"/>
<dbReference type="InterPro" id="IPR051540">
    <property type="entry name" value="S-2-haloacid_dehalogenase"/>
</dbReference>
<dbReference type="SFLD" id="SFLDG01129">
    <property type="entry name" value="C1.5:_HAD__Beta-PGM__Phosphata"/>
    <property type="match status" value="1"/>
</dbReference>
<dbReference type="PANTHER" id="PTHR43316">
    <property type="entry name" value="HYDROLASE, HALOACID DELAHOGENASE-RELATED"/>
    <property type="match status" value="1"/>
</dbReference>
<evidence type="ECO:0000256" key="1">
    <source>
        <dbReference type="ARBA" id="ARBA00022801"/>
    </source>
</evidence>
<dbReference type="Gene3D" id="3.40.50.1000">
    <property type="entry name" value="HAD superfamily/HAD-like"/>
    <property type="match status" value="1"/>
</dbReference>
<dbReference type="EC" id="3.1.3.18" evidence="2"/>
<dbReference type="OrthoDB" id="9797743at2"/>
<dbReference type="PANTHER" id="PTHR43316:SF3">
    <property type="entry name" value="HALOACID DEHALOGENASE, TYPE II (AFU_ORTHOLOGUE AFUA_2G07750)-RELATED"/>
    <property type="match status" value="1"/>
</dbReference>
<dbReference type="AlphaFoldDB" id="A0A1U7M513"/>
<protein>
    <submittedName>
        <fullName evidence="2">Phosphoglycolate phosphatase</fullName>
        <ecNumber evidence="2">3.1.3.18</ecNumber>
    </submittedName>
</protein>
<dbReference type="EMBL" id="LTDM01000032">
    <property type="protein sequence ID" value="OLS02381.1"/>
    <property type="molecule type" value="Genomic_DNA"/>
</dbReference>
<dbReference type="InterPro" id="IPR023214">
    <property type="entry name" value="HAD_sf"/>
</dbReference>
<dbReference type="InterPro" id="IPR036412">
    <property type="entry name" value="HAD-like_sf"/>
</dbReference>
<accession>A0A1U7M513</accession>
<reference evidence="2 3" key="1">
    <citation type="submission" date="2016-02" db="EMBL/GenBank/DDBJ databases">
        <title>Genome sequence of Tissierella creatinophila DSM 6911.</title>
        <authorList>
            <person name="Poehlein A."/>
            <person name="Daniel R."/>
        </authorList>
    </citation>
    <scope>NUCLEOTIDE SEQUENCE [LARGE SCALE GENOMIC DNA]</scope>
    <source>
        <strain evidence="2 3">DSM 6911</strain>
    </source>
</reference>
<keyword evidence="1 2" id="KW-0378">Hydrolase</keyword>
<sequence length="239" mass="28399">MINTIMFDLDGTLLPMDTELFTKKYFKELSIKLKDYFTPEEVFKHMWSSTKYMMKNMELDKTNRDSFFEDFYKNVDHKAEVLNPIFDEFYERDFNKIKDVSEKNDNMIKSVNILKEKGYDLVVATNPLFPISAVLNRIDWAGLNGEDFIFITNFEDMHFCKPNLDFYREILHNIDKNPENCLMVGNDVKEDMIVNEIGVSTYLIDDYIIGDIQEDKNIDYKGNYKDFYRFAKELPSIKD</sequence>
<organism evidence="2 3">
    <name type="scientific">Tissierella creatinophila DSM 6911</name>
    <dbReference type="NCBI Taxonomy" id="1123403"/>
    <lineage>
        <taxon>Bacteria</taxon>
        <taxon>Bacillati</taxon>
        <taxon>Bacillota</taxon>
        <taxon>Tissierellia</taxon>
        <taxon>Tissierellales</taxon>
        <taxon>Tissierellaceae</taxon>
        <taxon>Tissierella</taxon>
    </lineage>
</organism>
<dbReference type="GO" id="GO:0008967">
    <property type="term" value="F:phosphoglycolate phosphatase activity"/>
    <property type="evidence" value="ECO:0007669"/>
    <property type="project" value="UniProtKB-EC"/>
</dbReference>
<evidence type="ECO:0000313" key="3">
    <source>
        <dbReference type="Proteomes" id="UP000186112"/>
    </source>
</evidence>
<dbReference type="RefSeq" id="WP_075727200.1">
    <property type="nucleotide sequence ID" value="NZ_LTDM01000032.1"/>
</dbReference>
<dbReference type="SUPFAM" id="SSF56784">
    <property type="entry name" value="HAD-like"/>
    <property type="match status" value="1"/>
</dbReference>
<dbReference type="Pfam" id="PF00702">
    <property type="entry name" value="Hydrolase"/>
    <property type="match status" value="1"/>
</dbReference>
<keyword evidence="3" id="KW-1185">Reference proteome</keyword>
<comment type="caution">
    <text evidence="2">The sequence shown here is derived from an EMBL/GenBank/DDBJ whole genome shotgun (WGS) entry which is preliminary data.</text>
</comment>
<dbReference type="SFLD" id="SFLDS00003">
    <property type="entry name" value="Haloacid_Dehalogenase"/>
    <property type="match status" value="1"/>
</dbReference>
<dbReference type="Proteomes" id="UP000186112">
    <property type="component" value="Unassembled WGS sequence"/>
</dbReference>
<evidence type="ECO:0000313" key="2">
    <source>
        <dbReference type="EMBL" id="OLS02381.1"/>
    </source>
</evidence>
<name>A0A1U7M513_TISCR</name>
<gene>
    <name evidence="2" type="primary">gph</name>
    <name evidence="2" type="ORF">TICRE_17680</name>
</gene>